<name>A0ACB8U4R3_9APHY</name>
<keyword evidence="2" id="KW-1185">Reference proteome</keyword>
<proteinExistence type="predicted"/>
<accession>A0ACB8U4R3</accession>
<comment type="caution">
    <text evidence="1">The sequence shown here is derived from an EMBL/GenBank/DDBJ whole genome shotgun (WGS) entry which is preliminary data.</text>
</comment>
<protein>
    <submittedName>
        <fullName evidence="1">Cytochrome P450</fullName>
    </submittedName>
</protein>
<evidence type="ECO:0000313" key="2">
    <source>
        <dbReference type="Proteomes" id="UP001055072"/>
    </source>
</evidence>
<dbReference type="Proteomes" id="UP001055072">
    <property type="component" value="Unassembled WGS sequence"/>
</dbReference>
<evidence type="ECO:0000313" key="1">
    <source>
        <dbReference type="EMBL" id="KAI0089338.1"/>
    </source>
</evidence>
<dbReference type="EMBL" id="MU274911">
    <property type="protein sequence ID" value="KAI0089338.1"/>
    <property type="molecule type" value="Genomic_DNA"/>
</dbReference>
<reference evidence="1" key="1">
    <citation type="journal article" date="2021" name="Environ. Microbiol.">
        <title>Gene family expansions and transcriptome signatures uncover fungal adaptations to wood decay.</title>
        <authorList>
            <person name="Hage H."/>
            <person name="Miyauchi S."/>
            <person name="Viragh M."/>
            <person name="Drula E."/>
            <person name="Min B."/>
            <person name="Chaduli D."/>
            <person name="Navarro D."/>
            <person name="Favel A."/>
            <person name="Norest M."/>
            <person name="Lesage-Meessen L."/>
            <person name="Balint B."/>
            <person name="Merenyi Z."/>
            <person name="de Eugenio L."/>
            <person name="Morin E."/>
            <person name="Martinez A.T."/>
            <person name="Baldrian P."/>
            <person name="Stursova M."/>
            <person name="Martinez M.J."/>
            <person name="Novotny C."/>
            <person name="Magnuson J.K."/>
            <person name="Spatafora J.W."/>
            <person name="Maurice S."/>
            <person name="Pangilinan J."/>
            <person name="Andreopoulos W."/>
            <person name="LaButti K."/>
            <person name="Hundley H."/>
            <person name="Na H."/>
            <person name="Kuo A."/>
            <person name="Barry K."/>
            <person name="Lipzen A."/>
            <person name="Henrissat B."/>
            <person name="Riley R."/>
            <person name="Ahrendt S."/>
            <person name="Nagy L.G."/>
            <person name="Grigoriev I.V."/>
            <person name="Martin F."/>
            <person name="Rosso M.N."/>
        </authorList>
    </citation>
    <scope>NUCLEOTIDE SEQUENCE</scope>
    <source>
        <strain evidence="1">CBS 384.51</strain>
    </source>
</reference>
<gene>
    <name evidence="1" type="ORF">BDY19DRAFT_889969</name>
</gene>
<sequence>MFGKLLLFLLCSLFFFVARRYLLSRLRKRCLPPGPKPWPLLGNVLQIPDPRDWQAYKSLSDIYGPITYYEQFGKSTVLVSSHRIAAELFERRSHNYSDRSVNVTMGAELVGWNRAISLHPSGPRHSCYRKLLNNAVNPSAVGSLDAVQEHSAFSLVSSFLQAPDEWYDKIRSTITETLVKICFGRDCSTDEFPYVSMAARSHEVFNAVAVANSWAVDYLPILKYLPEWLPGMGFKRQAKRWRAELDEFVYGPYNIVKTDMDHGIAQPSYVASLIEAHRGTPNDEERDAIAWSAVSFFTGGVDTTTAAMTTFVMLMCQYPDIQRRAHEEIVSVVGPDRFPTIKDRPQLPFIAACIKEMFRMYPIVPLGVVKQAKQDDLYDGYFVPAGTTIVPNIWAMGRDPDLYQFPDVYMPDRFLQSFGQDTQQEKPGFRSTRVFGFGRRVCPGRHLAESMIFIHAACILAAFDLSKPRNSQGRIIEQAHEFEDGLITIPKPFKCQINPRMKGLAELVAQVEF</sequence>
<organism evidence="1 2">
    <name type="scientific">Irpex rosettiformis</name>
    <dbReference type="NCBI Taxonomy" id="378272"/>
    <lineage>
        <taxon>Eukaryota</taxon>
        <taxon>Fungi</taxon>
        <taxon>Dikarya</taxon>
        <taxon>Basidiomycota</taxon>
        <taxon>Agaricomycotina</taxon>
        <taxon>Agaricomycetes</taxon>
        <taxon>Polyporales</taxon>
        <taxon>Irpicaceae</taxon>
        <taxon>Irpex</taxon>
    </lineage>
</organism>